<keyword evidence="4 9" id="KW-0479">Metal-binding</keyword>
<dbReference type="GO" id="GO:0008270">
    <property type="term" value="F:zinc ion binding"/>
    <property type="evidence" value="ECO:0007669"/>
    <property type="project" value="UniProtKB-UniRule"/>
</dbReference>
<dbReference type="InterPro" id="IPR027514">
    <property type="entry name" value="Salvage_MtnB_euk"/>
</dbReference>
<name>A0A7J7KDD0_BUGNE</name>
<dbReference type="InterPro" id="IPR017714">
    <property type="entry name" value="MethylthioRu-1-P_deHdtase_MtnB"/>
</dbReference>
<keyword evidence="2 9" id="KW-0963">Cytoplasm</keyword>
<dbReference type="EMBL" id="VXIV02000816">
    <property type="protein sequence ID" value="KAF6035871.1"/>
    <property type="molecule type" value="Genomic_DNA"/>
</dbReference>
<sequence length="238" mass="26571">MTADKEHPSILIPQLCQQFYQLGWVTGTGGGISIKSGSDIYVAPSGVQKERILPEDIFRLSSDGDLIEGPPPKKKLKQSQCTPLFMNAYTQRDAGAVIHTHSKYAVLATLLYPGTEFKIQYQEMIKGIRQDASGAYLKYDEKLVVPIIENTCVESELASAMASAMADYPECPAVLVRRHGLYVWGPTWQKAKTMCECLDYLFEMAVEMKKLGLDPCEPPSFVEGAYLSKEHQLIENQR</sequence>
<evidence type="ECO:0000256" key="1">
    <source>
        <dbReference type="ARBA" id="ARBA00006274"/>
    </source>
</evidence>
<comment type="subcellular location">
    <subcellularLocation>
        <location evidence="9">Cytoplasm</location>
    </subcellularLocation>
</comment>
<dbReference type="GO" id="GO:0019509">
    <property type="term" value="P:L-methionine salvage from methylthioadenosine"/>
    <property type="evidence" value="ECO:0007669"/>
    <property type="project" value="UniProtKB-UniRule"/>
</dbReference>
<evidence type="ECO:0000256" key="7">
    <source>
        <dbReference type="ARBA" id="ARBA00023239"/>
    </source>
</evidence>
<dbReference type="Proteomes" id="UP000593567">
    <property type="component" value="Unassembled WGS sequence"/>
</dbReference>
<comment type="caution">
    <text evidence="11">The sequence shown here is derived from an EMBL/GenBank/DDBJ whole genome shotgun (WGS) entry which is preliminary data.</text>
</comment>
<evidence type="ECO:0000256" key="5">
    <source>
        <dbReference type="ARBA" id="ARBA00022833"/>
    </source>
</evidence>
<feature type="binding site" evidence="9">
    <location>
        <position position="99"/>
    </location>
    <ligand>
        <name>Zn(2+)</name>
        <dbReference type="ChEBI" id="CHEBI:29105"/>
    </ligand>
</feature>
<evidence type="ECO:0000256" key="9">
    <source>
        <dbReference type="HAMAP-Rule" id="MF_03116"/>
    </source>
</evidence>
<feature type="binding site" evidence="9">
    <location>
        <position position="81"/>
    </location>
    <ligand>
        <name>substrate</name>
    </ligand>
</feature>
<comment type="similarity">
    <text evidence="1">Belongs to the aldolase class II family. Adducin subfamily.</text>
</comment>
<accession>A0A7J7KDD0</accession>
<evidence type="ECO:0000313" key="12">
    <source>
        <dbReference type="Proteomes" id="UP000593567"/>
    </source>
</evidence>
<feature type="domain" description="Class II aldolase/adducin N-terminal" evidence="10">
    <location>
        <begin position="10"/>
        <end position="206"/>
    </location>
</feature>
<evidence type="ECO:0000256" key="8">
    <source>
        <dbReference type="ARBA" id="ARBA00060021"/>
    </source>
</evidence>
<dbReference type="GO" id="GO:0005737">
    <property type="term" value="C:cytoplasm"/>
    <property type="evidence" value="ECO:0007669"/>
    <property type="project" value="UniProtKB-SubCell"/>
</dbReference>
<dbReference type="SUPFAM" id="SSF53639">
    <property type="entry name" value="AraD/HMP-PK domain-like"/>
    <property type="match status" value="1"/>
</dbReference>
<dbReference type="InterPro" id="IPR001303">
    <property type="entry name" value="Aldolase_II/adducin_N"/>
</dbReference>
<protein>
    <recommendedName>
        <fullName evidence="9">Probable methylthioribulose-1-phosphate dehydratase</fullName>
        <shortName evidence="9">MTRu-1-P dehydratase</shortName>
        <ecNumber evidence="9">4.2.1.109</ecNumber>
    </recommendedName>
</protein>
<dbReference type="PANTHER" id="PTHR10640:SF7">
    <property type="entry name" value="METHYLTHIORIBULOSE-1-PHOSPHATE DEHYDRATASE"/>
    <property type="match status" value="1"/>
</dbReference>
<dbReference type="PANTHER" id="PTHR10640">
    <property type="entry name" value="METHYLTHIORIBULOSE-1-PHOSPHATE DEHYDRATASE"/>
    <property type="match status" value="1"/>
</dbReference>
<dbReference type="SMART" id="SM01007">
    <property type="entry name" value="Aldolase_II"/>
    <property type="match status" value="1"/>
</dbReference>
<dbReference type="EC" id="4.2.1.109" evidence="9"/>
<dbReference type="NCBIfam" id="TIGR03328">
    <property type="entry name" value="salvage_mtnB"/>
    <property type="match status" value="1"/>
</dbReference>
<comment type="cofactor">
    <cofactor evidence="9">
        <name>Zn(2+)</name>
        <dbReference type="ChEBI" id="CHEBI:29105"/>
    </cofactor>
    <text evidence="9">Binds 1 zinc ion per subunit.</text>
</comment>
<dbReference type="FunFam" id="3.40.225.10:FF:000003">
    <property type="entry name" value="Methylthioribulose-1-phosphate dehydratase"/>
    <property type="match status" value="1"/>
</dbReference>
<feature type="binding site" evidence="9">
    <location>
        <position position="179"/>
    </location>
    <ligand>
        <name>Zn(2+)</name>
        <dbReference type="ChEBI" id="CHEBI:29105"/>
    </ligand>
</feature>
<keyword evidence="6 9" id="KW-0486">Methionine biosynthesis</keyword>
<feature type="binding site" evidence="9">
    <location>
        <position position="101"/>
    </location>
    <ligand>
        <name>Zn(2+)</name>
        <dbReference type="ChEBI" id="CHEBI:29105"/>
    </ligand>
</feature>
<dbReference type="AlphaFoldDB" id="A0A7J7KDD0"/>
<keyword evidence="7 9" id="KW-0456">Lyase</keyword>
<keyword evidence="3 9" id="KW-0028">Amino-acid biosynthesis</keyword>
<gene>
    <name evidence="11" type="ORF">EB796_005831</name>
</gene>
<evidence type="ECO:0000313" key="11">
    <source>
        <dbReference type="EMBL" id="KAF6035871.1"/>
    </source>
</evidence>
<evidence type="ECO:0000256" key="4">
    <source>
        <dbReference type="ARBA" id="ARBA00022723"/>
    </source>
</evidence>
<evidence type="ECO:0000259" key="10">
    <source>
        <dbReference type="SMART" id="SM01007"/>
    </source>
</evidence>
<evidence type="ECO:0000256" key="2">
    <source>
        <dbReference type="ARBA" id="ARBA00022490"/>
    </source>
</evidence>
<evidence type="ECO:0000256" key="3">
    <source>
        <dbReference type="ARBA" id="ARBA00022605"/>
    </source>
</evidence>
<evidence type="ECO:0000256" key="6">
    <source>
        <dbReference type="ARBA" id="ARBA00023167"/>
    </source>
</evidence>
<comment type="pathway">
    <text evidence="9">Amino-acid biosynthesis; L-methionine biosynthesis via salvage pathway; L-methionine from S-methyl-5-thio-alpha-D-ribose 1-phosphate: step 2/6.</text>
</comment>
<proteinExistence type="inferred from homology"/>
<keyword evidence="12" id="KW-1185">Reference proteome</keyword>
<comment type="catalytic activity">
    <reaction evidence="9">
        <text>5-(methylsulfanyl)-D-ribulose 1-phosphate = 5-methylsulfanyl-2,3-dioxopentyl phosphate + H2O</text>
        <dbReference type="Rhea" id="RHEA:15549"/>
        <dbReference type="ChEBI" id="CHEBI:15377"/>
        <dbReference type="ChEBI" id="CHEBI:58548"/>
        <dbReference type="ChEBI" id="CHEBI:58828"/>
        <dbReference type="EC" id="4.2.1.109"/>
    </reaction>
</comment>
<reference evidence="11" key="1">
    <citation type="submission" date="2020-06" db="EMBL/GenBank/DDBJ databases">
        <title>Draft genome of Bugula neritina, a colonial animal packing powerful symbionts and potential medicines.</title>
        <authorList>
            <person name="Rayko M."/>
        </authorList>
    </citation>
    <scope>NUCLEOTIDE SEQUENCE [LARGE SCALE GENOMIC DNA]</scope>
    <source>
        <strain evidence="11">Kwan_BN1</strain>
    </source>
</reference>
<keyword evidence="5 9" id="KW-0862">Zinc</keyword>
<dbReference type="UniPathway" id="UPA00904">
    <property type="reaction ID" value="UER00875"/>
</dbReference>
<organism evidence="11 12">
    <name type="scientific">Bugula neritina</name>
    <name type="common">Brown bryozoan</name>
    <name type="synonym">Sertularia neritina</name>
    <dbReference type="NCBI Taxonomy" id="10212"/>
    <lineage>
        <taxon>Eukaryota</taxon>
        <taxon>Metazoa</taxon>
        <taxon>Spiralia</taxon>
        <taxon>Lophotrochozoa</taxon>
        <taxon>Bryozoa</taxon>
        <taxon>Gymnolaemata</taxon>
        <taxon>Cheilostomatida</taxon>
        <taxon>Flustrina</taxon>
        <taxon>Buguloidea</taxon>
        <taxon>Bugulidae</taxon>
        <taxon>Bugula</taxon>
    </lineage>
</organism>
<dbReference type="Pfam" id="PF00596">
    <property type="entry name" value="Aldolase_II"/>
    <property type="match status" value="1"/>
</dbReference>
<dbReference type="HAMAP" id="MF_03116">
    <property type="entry name" value="Salvage_MtnB_euk"/>
    <property type="match status" value="1"/>
</dbReference>
<feature type="active site" description="Proton donor/acceptor" evidence="9">
    <location>
        <position position="123"/>
    </location>
</feature>
<comment type="function">
    <text evidence="8">Catalyzes the dehydration of methylthioribulose-1-phosphate (MTRu-1-P) into 2,3-diketo-5-methylthiopentyl-1-phosphate (DK-MTP-1-P). Functions in the methionine salvage pathway, which plays a key role in cancer, apoptosis, microbial proliferation and inflammation. May inhibit the CASP1-related inflammatory response (pyroptosis), the CASP9-dependent apoptotic pathway and the cytochrome c-dependent and APAF1-mediated cell death.</text>
</comment>
<dbReference type="OrthoDB" id="191080at2759"/>
<dbReference type="GO" id="GO:0046570">
    <property type="term" value="F:methylthioribulose 1-phosphate dehydratase activity"/>
    <property type="evidence" value="ECO:0007669"/>
    <property type="project" value="UniProtKB-UniRule"/>
</dbReference>
<dbReference type="InterPro" id="IPR036409">
    <property type="entry name" value="Aldolase_II/adducin_N_sf"/>
</dbReference>
<dbReference type="Gene3D" id="3.40.225.10">
    <property type="entry name" value="Class II aldolase/adducin N-terminal domain"/>
    <property type="match status" value="1"/>
</dbReference>
<comment type="similarity">
    <text evidence="9">Belongs to the aldolase class II family. MtnB subfamily.</text>
</comment>